<evidence type="ECO:0000313" key="2">
    <source>
        <dbReference type="EMBL" id="MFC5004589.1"/>
    </source>
</evidence>
<dbReference type="PANTHER" id="PTHR43781">
    <property type="entry name" value="SACCHAROPINE DEHYDROGENASE"/>
    <property type="match status" value="1"/>
</dbReference>
<dbReference type="Proteomes" id="UP001595912">
    <property type="component" value="Unassembled WGS sequence"/>
</dbReference>
<dbReference type="SUPFAM" id="SSF51735">
    <property type="entry name" value="NAD(P)-binding Rossmann-fold domains"/>
    <property type="match status" value="1"/>
</dbReference>
<dbReference type="PANTHER" id="PTHR43781:SF1">
    <property type="entry name" value="SACCHAROPINE DEHYDROGENASE"/>
    <property type="match status" value="1"/>
</dbReference>
<dbReference type="Pfam" id="PF03435">
    <property type="entry name" value="Sacchrp_dh_NADP"/>
    <property type="match status" value="1"/>
</dbReference>
<dbReference type="InterPro" id="IPR005097">
    <property type="entry name" value="Sacchrp_dh_NADP-bd"/>
</dbReference>
<dbReference type="Gene3D" id="3.40.50.720">
    <property type="entry name" value="NAD(P)-binding Rossmann-like Domain"/>
    <property type="match status" value="1"/>
</dbReference>
<reference evidence="3" key="1">
    <citation type="journal article" date="2019" name="Int. J. Syst. Evol. Microbiol.">
        <title>The Global Catalogue of Microorganisms (GCM) 10K type strain sequencing project: providing services to taxonomists for standard genome sequencing and annotation.</title>
        <authorList>
            <consortium name="The Broad Institute Genomics Platform"/>
            <consortium name="The Broad Institute Genome Sequencing Center for Infectious Disease"/>
            <person name="Wu L."/>
            <person name="Ma J."/>
        </authorList>
    </citation>
    <scope>NUCLEOTIDE SEQUENCE [LARGE SCALE GENOMIC DNA]</scope>
    <source>
        <strain evidence="3">CGMCC 4.7152</strain>
    </source>
</reference>
<proteinExistence type="predicted"/>
<dbReference type="RefSeq" id="WP_380124624.1">
    <property type="nucleotide sequence ID" value="NZ_JBHSIU010000066.1"/>
</dbReference>
<comment type="caution">
    <text evidence="2">The sequence shown here is derived from an EMBL/GenBank/DDBJ whole genome shotgun (WGS) entry which is preliminary data.</text>
</comment>
<feature type="domain" description="Saccharopine dehydrogenase NADP binding" evidence="1">
    <location>
        <begin position="3"/>
        <end position="124"/>
    </location>
</feature>
<accession>A0ABV9W984</accession>
<organism evidence="2 3">
    <name type="scientific">Dactylosporangium cerinum</name>
    <dbReference type="NCBI Taxonomy" id="1434730"/>
    <lineage>
        <taxon>Bacteria</taxon>
        <taxon>Bacillati</taxon>
        <taxon>Actinomycetota</taxon>
        <taxon>Actinomycetes</taxon>
        <taxon>Micromonosporales</taxon>
        <taxon>Micromonosporaceae</taxon>
        <taxon>Dactylosporangium</taxon>
    </lineage>
</organism>
<sequence>MRIAVYGASGYTGRLVAAELRRRGIEVVLSGRDAGRLRETADGVGGAEVRPAGADDPAALAAAFRDCDAVINCAGPFTTLGLGVVGAAVAAGCHYVDTSAEQEFLADVFERFADKAQQAGVAVVPATGYDILPGDFAAHLAGAAVEPVEELVVAYDLNNFGMTRGTLRSAYDMLHGTQLGYADGGWNRTPRPPRRAAMRFPGGDVESPVMAWPGCEVVTVPRHVRTRNVEVVINAAAATPEFAQLLQAPPEAAARVIDALPEGPAEHERPAAAFTVLAEAVGADGRLGRAVIRGRDVYGSTAVIAVEGARRLVAGADRTGVLSPAQAFDIADFLRFLSTHGFSYETQVAARV</sequence>
<name>A0ABV9W984_9ACTN</name>
<evidence type="ECO:0000313" key="3">
    <source>
        <dbReference type="Proteomes" id="UP001595912"/>
    </source>
</evidence>
<protein>
    <submittedName>
        <fullName evidence="2">Saccharopine dehydrogenase family protein</fullName>
    </submittedName>
</protein>
<dbReference type="InterPro" id="IPR036291">
    <property type="entry name" value="NAD(P)-bd_dom_sf"/>
</dbReference>
<gene>
    <name evidence="2" type="ORF">ACFPIJ_43035</name>
</gene>
<keyword evidence="3" id="KW-1185">Reference proteome</keyword>
<evidence type="ECO:0000259" key="1">
    <source>
        <dbReference type="Pfam" id="PF03435"/>
    </source>
</evidence>
<dbReference type="EMBL" id="JBHSIU010000066">
    <property type="protein sequence ID" value="MFC5004589.1"/>
    <property type="molecule type" value="Genomic_DNA"/>
</dbReference>